<protein>
    <submittedName>
        <fullName evidence="2">Heterokaryon incompatibility protein-domain-containing protein</fullName>
    </submittedName>
</protein>
<dbReference type="InterPro" id="IPR010730">
    <property type="entry name" value="HET"/>
</dbReference>
<keyword evidence="3" id="KW-1185">Reference proteome</keyword>
<dbReference type="Pfam" id="PF06985">
    <property type="entry name" value="HET"/>
    <property type="match status" value="1"/>
</dbReference>
<gene>
    <name evidence="2" type="ORF">B0T20DRAFT_454258</name>
</gene>
<dbReference type="Proteomes" id="UP001281003">
    <property type="component" value="Unassembled WGS sequence"/>
</dbReference>
<reference evidence="2" key="2">
    <citation type="submission" date="2023-07" db="EMBL/GenBank/DDBJ databases">
        <authorList>
            <consortium name="Lawrence Berkeley National Laboratory"/>
            <person name="Haridas S."/>
            <person name="Hensen N."/>
            <person name="Bonometti L."/>
            <person name="Westerberg I."/>
            <person name="Brannstrom I.O."/>
            <person name="Guillou S."/>
            <person name="Cros-Aarteil S."/>
            <person name="Calhoun S."/>
            <person name="Kuo A."/>
            <person name="Mondo S."/>
            <person name="Pangilinan J."/>
            <person name="Riley R."/>
            <person name="LaButti K."/>
            <person name="Andreopoulos B."/>
            <person name="Lipzen A."/>
            <person name="Chen C."/>
            <person name="Yanf M."/>
            <person name="Daum C."/>
            <person name="Ng V."/>
            <person name="Clum A."/>
            <person name="Steindorff A."/>
            <person name="Ohm R."/>
            <person name="Martin F."/>
            <person name="Silar P."/>
            <person name="Natvig D."/>
            <person name="Lalanne C."/>
            <person name="Gautier V."/>
            <person name="Ament-velasquez S.L."/>
            <person name="Kruys A."/>
            <person name="Hutchinson M.I."/>
            <person name="Powell A.J."/>
            <person name="Barry K."/>
            <person name="Miller A.N."/>
            <person name="Grigoriev I.V."/>
            <person name="Debuchy R."/>
            <person name="Gladieux P."/>
            <person name="Thoren M.H."/>
            <person name="Johannesson H."/>
        </authorList>
    </citation>
    <scope>NUCLEOTIDE SEQUENCE</scope>
    <source>
        <strain evidence="2">FGSC 1904</strain>
    </source>
</reference>
<name>A0AAE0UAE4_SORBR</name>
<accession>A0AAE0UAE4</accession>
<dbReference type="EMBL" id="JAUTDP010000008">
    <property type="protein sequence ID" value="KAK3396893.1"/>
    <property type="molecule type" value="Genomic_DNA"/>
</dbReference>
<proteinExistence type="predicted"/>
<dbReference type="PANTHER" id="PTHR33112">
    <property type="entry name" value="DOMAIN PROTEIN, PUTATIVE-RELATED"/>
    <property type="match status" value="1"/>
</dbReference>
<feature type="domain" description="Heterokaryon incompatibility" evidence="1">
    <location>
        <begin position="2"/>
        <end position="148"/>
    </location>
</feature>
<dbReference type="PANTHER" id="PTHR33112:SF10">
    <property type="entry name" value="TOL"/>
    <property type="match status" value="1"/>
</dbReference>
<evidence type="ECO:0000313" key="3">
    <source>
        <dbReference type="Proteomes" id="UP001281003"/>
    </source>
</evidence>
<sequence>MTLSYRWSAEVRETRLMQNNKGIYYESIPTSTWPQIYHDAVSVARHFDTRYLWIDALCIIQDDSDDWKEQSALMDIIYERGVLNLAGIMGEKADGLRVCRDPLRVFRCALSHPSGETWELYDPVDEGIYVEDTLENAPLYKRGWTFQERVLSMRTLHFGPQLVWECSMCSTTENSSETSFPPAPTPSSVLKGALRNFDSSRVAKERLADLWQRAVATFSKMELTKPSDKLPALQGIVNRFGHSLNMDPIHYYIAGLWLFDSNQLAWFRIGKRDWLTTKDDDLARELSLHHPSWSWAISTEEIHFTDFDSAAQLVIFGADRGRGAAGLRSITVDKCVSFVTLDNASSPLGTATSVAITLQGKFIHWLNIRKALKLWQPETHYFQALCGVPYPGGISLLQVLIMLDRPVPDSNMTKGMKLLPIWGCRDTHVGGILVVFCGFHDGLAVYRRLGYFEVRLRQPSSETLIHYLSLPNEPPKPFSGPTRELRRDFDEFPPFKLI</sequence>
<dbReference type="AlphaFoldDB" id="A0AAE0UAE4"/>
<evidence type="ECO:0000313" key="2">
    <source>
        <dbReference type="EMBL" id="KAK3396893.1"/>
    </source>
</evidence>
<organism evidence="2 3">
    <name type="scientific">Sordaria brevicollis</name>
    <dbReference type="NCBI Taxonomy" id="83679"/>
    <lineage>
        <taxon>Eukaryota</taxon>
        <taxon>Fungi</taxon>
        <taxon>Dikarya</taxon>
        <taxon>Ascomycota</taxon>
        <taxon>Pezizomycotina</taxon>
        <taxon>Sordariomycetes</taxon>
        <taxon>Sordariomycetidae</taxon>
        <taxon>Sordariales</taxon>
        <taxon>Sordariaceae</taxon>
        <taxon>Sordaria</taxon>
    </lineage>
</organism>
<evidence type="ECO:0000259" key="1">
    <source>
        <dbReference type="Pfam" id="PF06985"/>
    </source>
</evidence>
<comment type="caution">
    <text evidence="2">The sequence shown here is derived from an EMBL/GenBank/DDBJ whole genome shotgun (WGS) entry which is preliminary data.</text>
</comment>
<reference evidence="2" key="1">
    <citation type="journal article" date="2023" name="Mol. Phylogenet. Evol.">
        <title>Genome-scale phylogeny and comparative genomics of the fungal order Sordariales.</title>
        <authorList>
            <person name="Hensen N."/>
            <person name="Bonometti L."/>
            <person name="Westerberg I."/>
            <person name="Brannstrom I.O."/>
            <person name="Guillou S."/>
            <person name="Cros-Aarteil S."/>
            <person name="Calhoun S."/>
            <person name="Haridas S."/>
            <person name="Kuo A."/>
            <person name="Mondo S."/>
            <person name="Pangilinan J."/>
            <person name="Riley R."/>
            <person name="LaButti K."/>
            <person name="Andreopoulos B."/>
            <person name="Lipzen A."/>
            <person name="Chen C."/>
            <person name="Yan M."/>
            <person name="Daum C."/>
            <person name="Ng V."/>
            <person name="Clum A."/>
            <person name="Steindorff A."/>
            <person name="Ohm R.A."/>
            <person name="Martin F."/>
            <person name="Silar P."/>
            <person name="Natvig D.O."/>
            <person name="Lalanne C."/>
            <person name="Gautier V."/>
            <person name="Ament-Velasquez S.L."/>
            <person name="Kruys A."/>
            <person name="Hutchinson M.I."/>
            <person name="Powell A.J."/>
            <person name="Barry K."/>
            <person name="Miller A.N."/>
            <person name="Grigoriev I.V."/>
            <person name="Debuchy R."/>
            <person name="Gladieux P."/>
            <person name="Hiltunen Thoren M."/>
            <person name="Johannesson H."/>
        </authorList>
    </citation>
    <scope>NUCLEOTIDE SEQUENCE</scope>
    <source>
        <strain evidence="2">FGSC 1904</strain>
    </source>
</reference>